<dbReference type="Proteomes" id="UP000800035">
    <property type="component" value="Unassembled WGS sequence"/>
</dbReference>
<proteinExistence type="predicted"/>
<organism evidence="1 2">
    <name type="scientific">Byssothecium circinans</name>
    <dbReference type="NCBI Taxonomy" id="147558"/>
    <lineage>
        <taxon>Eukaryota</taxon>
        <taxon>Fungi</taxon>
        <taxon>Dikarya</taxon>
        <taxon>Ascomycota</taxon>
        <taxon>Pezizomycotina</taxon>
        <taxon>Dothideomycetes</taxon>
        <taxon>Pleosporomycetidae</taxon>
        <taxon>Pleosporales</taxon>
        <taxon>Massarineae</taxon>
        <taxon>Massarinaceae</taxon>
        <taxon>Byssothecium</taxon>
    </lineage>
</organism>
<name>A0A6A5TDG0_9PLEO</name>
<accession>A0A6A5TDG0</accession>
<dbReference type="PANTHER" id="PTHR47843">
    <property type="entry name" value="BTB DOMAIN-CONTAINING PROTEIN-RELATED"/>
    <property type="match status" value="1"/>
</dbReference>
<dbReference type="OrthoDB" id="1022638at2759"/>
<evidence type="ECO:0000313" key="2">
    <source>
        <dbReference type="Proteomes" id="UP000800035"/>
    </source>
</evidence>
<evidence type="ECO:0008006" key="3">
    <source>
        <dbReference type="Google" id="ProtNLM"/>
    </source>
</evidence>
<gene>
    <name evidence="1" type="ORF">CC80DRAFT_554465</name>
</gene>
<sequence length="227" mass="25467">MAADSNIVTKDKLHNFFEGPTIRVRVGDVANGNDGSTKLFTVHKDLMTARSLYFANALKEGSPWASAEDGIVTLKEEDPRRSVSTPASSNKSILEQASEEYEALAKLYGLCDMLQDVQAKNRIITAFVEASLKERGDHTRWYPWGPQIRSIYELTPTSDPLRKFCVDMFVIVGHKSWFAKFTFDQFPAEFLYDVVAALVTGGERPKGRKKIEVAENYFCKIDGGERA</sequence>
<dbReference type="EMBL" id="ML977027">
    <property type="protein sequence ID" value="KAF1950234.1"/>
    <property type="molecule type" value="Genomic_DNA"/>
</dbReference>
<dbReference type="PANTHER" id="PTHR47843:SF2">
    <property type="entry name" value="BTB DOMAIN-CONTAINING PROTEIN"/>
    <property type="match status" value="1"/>
</dbReference>
<keyword evidence="2" id="KW-1185">Reference proteome</keyword>
<reference evidence="1" key="1">
    <citation type="journal article" date="2020" name="Stud. Mycol.">
        <title>101 Dothideomycetes genomes: a test case for predicting lifestyles and emergence of pathogens.</title>
        <authorList>
            <person name="Haridas S."/>
            <person name="Albert R."/>
            <person name="Binder M."/>
            <person name="Bloem J."/>
            <person name="Labutti K."/>
            <person name="Salamov A."/>
            <person name="Andreopoulos B."/>
            <person name="Baker S."/>
            <person name="Barry K."/>
            <person name="Bills G."/>
            <person name="Bluhm B."/>
            <person name="Cannon C."/>
            <person name="Castanera R."/>
            <person name="Culley D."/>
            <person name="Daum C."/>
            <person name="Ezra D."/>
            <person name="Gonzalez J."/>
            <person name="Henrissat B."/>
            <person name="Kuo A."/>
            <person name="Liang C."/>
            <person name="Lipzen A."/>
            <person name="Lutzoni F."/>
            <person name="Magnuson J."/>
            <person name="Mondo S."/>
            <person name="Nolan M."/>
            <person name="Ohm R."/>
            <person name="Pangilinan J."/>
            <person name="Park H.-J."/>
            <person name="Ramirez L."/>
            <person name="Alfaro M."/>
            <person name="Sun H."/>
            <person name="Tritt A."/>
            <person name="Yoshinaga Y."/>
            <person name="Zwiers L.-H."/>
            <person name="Turgeon B."/>
            <person name="Goodwin S."/>
            <person name="Spatafora J."/>
            <person name="Crous P."/>
            <person name="Grigoriev I."/>
        </authorList>
    </citation>
    <scope>NUCLEOTIDE SEQUENCE</scope>
    <source>
        <strain evidence="1">CBS 675.92</strain>
    </source>
</reference>
<evidence type="ECO:0000313" key="1">
    <source>
        <dbReference type="EMBL" id="KAF1950234.1"/>
    </source>
</evidence>
<protein>
    <recommendedName>
        <fullName evidence="3">BTB domain-containing protein</fullName>
    </recommendedName>
</protein>
<dbReference type="AlphaFoldDB" id="A0A6A5TDG0"/>